<evidence type="ECO:0000313" key="3">
    <source>
        <dbReference type="Proteomes" id="UP001596337"/>
    </source>
</evidence>
<keyword evidence="1" id="KW-0233">DNA recombination</keyword>
<dbReference type="Gene3D" id="1.10.443.10">
    <property type="entry name" value="Intergrase catalytic core"/>
    <property type="match status" value="1"/>
</dbReference>
<reference evidence="3" key="1">
    <citation type="journal article" date="2019" name="Int. J. Syst. Evol. Microbiol.">
        <title>The Global Catalogue of Microorganisms (GCM) 10K type strain sequencing project: providing services to taxonomists for standard genome sequencing and annotation.</title>
        <authorList>
            <consortium name="The Broad Institute Genomics Platform"/>
            <consortium name="The Broad Institute Genome Sequencing Center for Infectious Disease"/>
            <person name="Wu L."/>
            <person name="Ma J."/>
        </authorList>
    </citation>
    <scope>NUCLEOTIDE SEQUENCE [LARGE SCALE GENOMIC DNA]</scope>
    <source>
        <strain evidence="3">KCTC 32255</strain>
    </source>
</reference>
<dbReference type="RefSeq" id="WP_345406631.1">
    <property type="nucleotide sequence ID" value="NZ_BAABLA010000123.1"/>
</dbReference>
<protein>
    <recommendedName>
        <fullName evidence="4">Phage integrase family protein</fullName>
    </recommendedName>
</protein>
<dbReference type="SUPFAM" id="SSF56349">
    <property type="entry name" value="DNA breaking-rejoining enzymes"/>
    <property type="match status" value="1"/>
</dbReference>
<name>A0ABW2BSE2_9PSEU</name>
<accession>A0ABW2BSE2</accession>
<comment type="caution">
    <text evidence="2">The sequence shown here is derived from an EMBL/GenBank/DDBJ whole genome shotgun (WGS) entry which is preliminary data.</text>
</comment>
<sequence length="53" mass="5579">MLDEAGLSARVIADQLGHSKPSMTQDVYLARKVVDPATAVALEGLPDNRSDGV</sequence>
<evidence type="ECO:0000313" key="2">
    <source>
        <dbReference type="EMBL" id="MFC6865947.1"/>
    </source>
</evidence>
<evidence type="ECO:0000256" key="1">
    <source>
        <dbReference type="ARBA" id="ARBA00023172"/>
    </source>
</evidence>
<dbReference type="EMBL" id="JBHSXX010000001">
    <property type="protein sequence ID" value="MFC6865947.1"/>
    <property type="molecule type" value="Genomic_DNA"/>
</dbReference>
<dbReference type="InterPro" id="IPR013762">
    <property type="entry name" value="Integrase-like_cat_sf"/>
</dbReference>
<organism evidence="2 3">
    <name type="scientific">Haloechinothrix salitolerans</name>
    <dbReference type="NCBI Taxonomy" id="926830"/>
    <lineage>
        <taxon>Bacteria</taxon>
        <taxon>Bacillati</taxon>
        <taxon>Actinomycetota</taxon>
        <taxon>Actinomycetes</taxon>
        <taxon>Pseudonocardiales</taxon>
        <taxon>Pseudonocardiaceae</taxon>
        <taxon>Haloechinothrix</taxon>
    </lineage>
</organism>
<proteinExistence type="predicted"/>
<evidence type="ECO:0008006" key="4">
    <source>
        <dbReference type="Google" id="ProtNLM"/>
    </source>
</evidence>
<dbReference type="InterPro" id="IPR011010">
    <property type="entry name" value="DNA_brk_join_enz"/>
</dbReference>
<gene>
    <name evidence="2" type="ORF">ACFQGD_02175</name>
</gene>
<dbReference type="Proteomes" id="UP001596337">
    <property type="component" value="Unassembled WGS sequence"/>
</dbReference>
<keyword evidence="3" id="KW-1185">Reference proteome</keyword>